<dbReference type="AlphaFoldDB" id="M9MHL8"/>
<dbReference type="Gene3D" id="3.40.50.720">
    <property type="entry name" value="NAD(P)-binding Rossmann-like Domain"/>
    <property type="match status" value="1"/>
</dbReference>
<organism evidence="6 7">
    <name type="scientific">Pseudozyma antarctica (strain T-34)</name>
    <name type="common">Yeast</name>
    <name type="synonym">Candida antarctica</name>
    <dbReference type="NCBI Taxonomy" id="1151754"/>
    <lineage>
        <taxon>Eukaryota</taxon>
        <taxon>Fungi</taxon>
        <taxon>Dikarya</taxon>
        <taxon>Basidiomycota</taxon>
        <taxon>Ustilaginomycotina</taxon>
        <taxon>Ustilaginomycetes</taxon>
        <taxon>Ustilaginales</taxon>
        <taxon>Ustilaginaceae</taxon>
        <taxon>Moesziomyces</taxon>
    </lineage>
</organism>
<dbReference type="InterPro" id="IPR002347">
    <property type="entry name" value="SDR_fam"/>
</dbReference>
<comment type="similarity">
    <text evidence="2">Belongs to the short-chain dehydrogenases/reductases (SDR) family.</text>
</comment>
<dbReference type="SUPFAM" id="SSF53187">
    <property type="entry name" value="Zn-dependent exopeptidases"/>
    <property type="match status" value="1"/>
</dbReference>
<evidence type="ECO:0000256" key="5">
    <source>
        <dbReference type="SAM" id="MobiDB-lite"/>
    </source>
</evidence>
<sequence>MVTMPAEAPDRPSILAVKRGTGGAGAKSLPFDGHIDTVSLAGYVGDGVSGELWDERIYGRSSADMSADMEGGLVAVMLAAIPTSGSNGLRGDVWIAAVADEEAASRGLLDVLRACPAVHGAIFSKPSNEATARAGIKASTPSPTWASSSHASKDIVTNSIGETGILRWTLEVRTLARSLGPGGIGGIAAGSPDPHSARLQGHDPQAPLEASARFSRWSSGSAPPVAKPQLRTRGTGQRDGANFRTDAALFSHEKRIESIVFWPKGSGIHTEQESVEVESLQTPPNTMPASSPRSIVVTGANKGIGYEAVKHLAQKLPDATIYLTARSQSNGKDAVDKMKKEAPDADFSNVRIILLEITDASSIREAVATVQKQSGTLDVLLHNSGILQVPGQKGSKGVFDVNVRGAKACIEAFAQILTKDTGKIIVVSSEVGSWSTAAQVKSLQDKLLDGSKTDWKQVEAWMDDWLLHEQGGQGVQEPWKPIDPLENSGYAVSKLFLNAYLRNYVLQSQHPRLAVVCPGYCATELNGFSGHRPASLGGESVCWPVFNDFEDGHFYQDGKDLPFLYPMPEGFNL</sequence>
<dbReference type="PANTHER" id="PTHR43490:SF99">
    <property type="entry name" value="SHORT-CHAIN DEHYDROGENASE_REDUCTASE"/>
    <property type="match status" value="1"/>
</dbReference>
<dbReference type="PRINTS" id="PR00081">
    <property type="entry name" value="GDHRDH"/>
</dbReference>
<accession>M9MHL8</accession>
<dbReference type="SUPFAM" id="SSF51735">
    <property type="entry name" value="NAD(P)-binding Rossmann-fold domains"/>
    <property type="match status" value="1"/>
</dbReference>
<keyword evidence="3" id="KW-0521">NADP</keyword>
<dbReference type="InterPro" id="IPR036291">
    <property type="entry name" value="NAD(P)-bd_dom_sf"/>
</dbReference>
<evidence type="ECO:0000313" key="7">
    <source>
        <dbReference type="Proteomes" id="UP000011976"/>
    </source>
</evidence>
<dbReference type="STRING" id="1151754.M9MHL8"/>
<protein>
    <submittedName>
        <fullName evidence="6">ATP phosphoribosyltransferase</fullName>
    </submittedName>
</protein>
<dbReference type="GO" id="GO:0016020">
    <property type="term" value="C:membrane"/>
    <property type="evidence" value="ECO:0007669"/>
    <property type="project" value="TreeGrafter"/>
</dbReference>
<feature type="region of interest" description="Disordered" evidence="5">
    <location>
        <begin position="186"/>
        <end position="241"/>
    </location>
</feature>
<gene>
    <name evidence="6" type="ORF">PANT_20d00001</name>
</gene>
<evidence type="ECO:0000313" key="6">
    <source>
        <dbReference type="EMBL" id="GAC76207.1"/>
    </source>
</evidence>
<dbReference type="OrthoDB" id="1933717at2759"/>
<evidence type="ECO:0000256" key="3">
    <source>
        <dbReference type="ARBA" id="ARBA00022857"/>
    </source>
</evidence>
<evidence type="ECO:0000256" key="2">
    <source>
        <dbReference type="ARBA" id="ARBA00006484"/>
    </source>
</evidence>
<dbReference type="Pfam" id="PF01546">
    <property type="entry name" value="Peptidase_M20"/>
    <property type="match status" value="1"/>
</dbReference>
<dbReference type="PANTHER" id="PTHR43490">
    <property type="entry name" value="(+)-NEOMENTHOL DEHYDROGENASE"/>
    <property type="match status" value="1"/>
</dbReference>
<dbReference type="Pfam" id="PF00106">
    <property type="entry name" value="adh_short"/>
    <property type="match status" value="1"/>
</dbReference>
<evidence type="ECO:0000256" key="4">
    <source>
        <dbReference type="ARBA" id="ARBA00023002"/>
    </source>
</evidence>
<comment type="similarity">
    <text evidence="1">Belongs to the peptidase M20A family.</text>
</comment>
<reference evidence="7" key="1">
    <citation type="journal article" date="2013" name="Genome Announc.">
        <title>Genome sequence of the basidiomycetous yeast Pseudozyma antarctica T-34, a producer of the glycolipid biosurfactants mannosylerythritol lipids.</title>
        <authorList>
            <person name="Morita T."/>
            <person name="Koike H."/>
            <person name="Koyama Y."/>
            <person name="Hagiwara H."/>
            <person name="Ito E."/>
            <person name="Fukuoka T."/>
            <person name="Imura T."/>
            <person name="Machida M."/>
            <person name="Kitamoto D."/>
        </authorList>
    </citation>
    <scope>NUCLEOTIDE SEQUENCE [LARGE SCALE GENOMIC DNA]</scope>
    <source>
        <strain evidence="7">T-34</strain>
    </source>
</reference>
<keyword evidence="6" id="KW-0808">Transferase</keyword>
<evidence type="ECO:0000256" key="1">
    <source>
        <dbReference type="ARBA" id="ARBA00006247"/>
    </source>
</evidence>
<keyword evidence="4" id="KW-0560">Oxidoreductase</keyword>
<dbReference type="Gene3D" id="3.40.630.10">
    <property type="entry name" value="Zn peptidases"/>
    <property type="match status" value="1"/>
</dbReference>
<dbReference type="GO" id="GO:0016787">
    <property type="term" value="F:hydrolase activity"/>
    <property type="evidence" value="ECO:0007669"/>
    <property type="project" value="InterPro"/>
</dbReference>
<proteinExistence type="inferred from homology"/>
<name>M9MHL8_PSEA3</name>
<dbReference type="Proteomes" id="UP000011976">
    <property type="component" value="Unassembled WGS sequence"/>
</dbReference>
<dbReference type="GO" id="GO:0016491">
    <property type="term" value="F:oxidoreductase activity"/>
    <property type="evidence" value="ECO:0007669"/>
    <property type="project" value="UniProtKB-KW"/>
</dbReference>
<dbReference type="EMBL" id="DF196786">
    <property type="protein sequence ID" value="GAC76207.1"/>
    <property type="molecule type" value="Genomic_DNA"/>
</dbReference>
<dbReference type="InterPro" id="IPR002933">
    <property type="entry name" value="Peptidase_M20"/>
</dbReference>
<keyword evidence="6" id="KW-0328">Glycosyltransferase</keyword>
<dbReference type="GO" id="GO:0016757">
    <property type="term" value="F:glycosyltransferase activity"/>
    <property type="evidence" value="ECO:0007669"/>
    <property type="project" value="UniProtKB-KW"/>
</dbReference>